<comment type="similarity">
    <text evidence="2">Belongs to the TMEM192 family.</text>
</comment>
<evidence type="ECO:0000313" key="10">
    <source>
        <dbReference type="Proteomes" id="UP001472866"/>
    </source>
</evidence>
<comment type="subcellular location">
    <subcellularLocation>
        <location evidence="1">Membrane</location>
        <topology evidence="1">Multi-pass membrane protein</topology>
    </subcellularLocation>
</comment>
<feature type="transmembrane region" description="Helical" evidence="8">
    <location>
        <begin position="118"/>
        <end position="140"/>
    </location>
</feature>
<dbReference type="InterPro" id="IPR029399">
    <property type="entry name" value="TMEM192"/>
</dbReference>
<evidence type="ECO:0000313" key="9">
    <source>
        <dbReference type="EMBL" id="WZN60349.1"/>
    </source>
</evidence>
<dbReference type="GO" id="GO:0005770">
    <property type="term" value="C:late endosome"/>
    <property type="evidence" value="ECO:0007669"/>
    <property type="project" value="TreeGrafter"/>
</dbReference>
<feature type="transmembrane region" description="Helical" evidence="8">
    <location>
        <begin position="38"/>
        <end position="56"/>
    </location>
</feature>
<evidence type="ECO:0000256" key="8">
    <source>
        <dbReference type="SAM" id="Phobius"/>
    </source>
</evidence>
<organism evidence="9 10">
    <name type="scientific">Chloropicon roscoffensis</name>
    <dbReference type="NCBI Taxonomy" id="1461544"/>
    <lineage>
        <taxon>Eukaryota</taxon>
        <taxon>Viridiplantae</taxon>
        <taxon>Chlorophyta</taxon>
        <taxon>Chloropicophyceae</taxon>
        <taxon>Chloropicales</taxon>
        <taxon>Chloropicaceae</taxon>
        <taxon>Chloropicon</taxon>
    </lineage>
</organism>
<dbReference type="Pfam" id="PF14802">
    <property type="entry name" value="TMEM192"/>
    <property type="match status" value="1"/>
</dbReference>
<feature type="coiled-coil region" evidence="6">
    <location>
        <begin position="283"/>
        <end position="317"/>
    </location>
</feature>
<gene>
    <name evidence="9" type="ORF">HKI87_03g18780</name>
</gene>
<dbReference type="PANTHER" id="PTHR31592">
    <property type="entry name" value="TRANSMEMBRANE PROTEIN 192"/>
    <property type="match status" value="1"/>
</dbReference>
<keyword evidence="5 8" id="KW-0472">Membrane</keyword>
<keyword evidence="3 8" id="KW-0812">Transmembrane</keyword>
<evidence type="ECO:0000256" key="1">
    <source>
        <dbReference type="ARBA" id="ARBA00004141"/>
    </source>
</evidence>
<evidence type="ECO:0000256" key="2">
    <source>
        <dbReference type="ARBA" id="ARBA00006314"/>
    </source>
</evidence>
<name>A0AAX4P3J8_9CHLO</name>
<sequence length="357" mass="39344">MYQYQGSPMAHPASASRDLRSEDLFAGIAKFYPLRTHFFFATYLGLLSLFCVYIYANPFGLDTKPGHQGSGLGFKSKIDASVHTFFVVLSLALSKIMRRGHKVQKRQGYIRLHSRLKSFVWAPPLVVILGECTLLALGVWIESPKFSLNDAIKCILGLEEVLLLVIFVDYCRILVRHNKRKPPPDALTVLQEMGGEDTPLLYAIDHGMGLDSVTDEQAELIRFLQLRTTQLSKQVLKLQHRLDQGGARGEGSAGEGAGGAGRSPGGGGAASSASAAGDLDHILAARDREIRSLNGERDTLQREVREGKRRLMDLGAENQQLLGTNQQHVAENARLRAIIHEWSVRHAKLEAKLQEGG</sequence>
<feature type="region of interest" description="Disordered" evidence="7">
    <location>
        <begin position="242"/>
        <end position="274"/>
    </location>
</feature>
<keyword evidence="4 8" id="KW-1133">Transmembrane helix</keyword>
<dbReference type="PANTHER" id="PTHR31592:SF1">
    <property type="entry name" value="TRANSMEMBRANE PROTEIN 192"/>
    <property type="match status" value="1"/>
</dbReference>
<dbReference type="AlphaFoldDB" id="A0AAX4P3J8"/>
<reference evidence="9 10" key="1">
    <citation type="submission" date="2024-03" db="EMBL/GenBank/DDBJ databases">
        <title>Complete genome sequence of the green alga Chloropicon roscoffensis RCC1871.</title>
        <authorList>
            <person name="Lemieux C."/>
            <person name="Pombert J.-F."/>
            <person name="Otis C."/>
            <person name="Turmel M."/>
        </authorList>
    </citation>
    <scope>NUCLEOTIDE SEQUENCE [LARGE SCALE GENOMIC DNA]</scope>
    <source>
        <strain evidence="9 10">RCC1871</strain>
    </source>
</reference>
<evidence type="ECO:0000256" key="4">
    <source>
        <dbReference type="ARBA" id="ARBA00022989"/>
    </source>
</evidence>
<feature type="transmembrane region" description="Helical" evidence="8">
    <location>
        <begin position="80"/>
        <end position="97"/>
    </location>
</feature>
<proteinExistence type="inferred from homology"/>
<evidence type="ECO:0000256" key="5">
    <source>
        <dbReference type="ARBA" id="ARBA00023136"/>
    </source>
</evidence>
<dbReference type="GO" id="GO:0005765">
    <property type="term" value="C:lysosomal membrane"/>
    <property type="evidence" value="ECO:0007669"/>
    <property type="project" value="TreeGrafter"/>
</dbReference>
<evidence type="ECO:0000256" key="6">
    <source>
        <dbReference type="SAM" id="Coils"/>
    </source>
</evidence>
<evidence type="ECO:0000256" key="3">
    <source>
        <dbReference type="ARBA" id="ARBA00022692"/>
    </source>
</evidence>
<keyword evidence="10" id="KW-1185">Reference proteome</keyword>
<protein>
    <submittedName>
        <fullName evidence="9">Protein FIP1</fullName>
    </submittedName>
</protein>
<dbReference type="EMBL" id="CP151503">
    <property type="protein sequence ID" value="WZN60349.1"/>
    <property type="molecule type" value="Genomic_DNA"/>
</dbReference>
<dbReference type="Proteomes" id="UP001472866">
    <property type="component" value="Chromosome 03"/>
</dbReference>
<evidence type="ECO:0000256" key="7">
    <source>
        <dbReference type="SAM" id="MobiDB-lite"/>
    </source>
</evidence>
<accession>A0AAX4P3J8</accession>
<feature type="compositionally biased region" description="Gly residues" evidence="7">
    <location>
        <begin position="246"/>
        <end position="269"/>
    </location>
</feature>
<keyword evidence="6" id="KW-0175">Coiled coil</keyword>